<sequence>MLEKYLIEHCAPTLASLKTASLFSYHAAQDPEDDVKHLNRIFRDKGVELLILKREENAMLIYVCRRTQLAKDLERPGAKELLERYGYTDTSVDGAIERLRMRLASGDGFPHEIGLFLGYPVEDVLGFIENAGQNCKCCGCWKVYCNECEAVRTFARYKKCRDIYKRLWQEGRSVLQLTVAA</sequence>
<dbReference type="RefSeq" id="WP_308448150.1">
    <property type="nucleotide sequence ID" value="NZ_JAJEQC010000001.1"/>
</dbReference>
<protein>
    <submittedName>
        <fullName evidence="1">DUF3793 family protein</fullName>
    </submittedName>
</protein>
<name>A0AAE3AFX9_9FIRM</name>
<dbReference type="Pfam" id="PF12672">
    <property type="entry name" value="DUF3793"/>
    <property type="match status" value="1"/>
</dbReference>
<evidence type="ECO:0000313" key="2">
    <source>
        <dbReference type="Proteomes" id="UP001199424"/>
    </source>
</evidence>
<dbReference type="AlphaFoldDB" id="A0AAE3AFX9"/>
<reference evidence="1" key="1">
    <citation type="submission" date="2021-10" db="EMBL/GenBank/DDBJ databases">
        <title>Anaerobic single-cell dispensing facilitates the cultivation of human gut bacteria.</title>
        <authorList>
            <person name="Afrizal A."/>
        </authorList>
    </citation>
    <scope>NUCLEOTIDE SEQUENCE</scope>
    <source>
        <strain evidence="1">CLA-AA-H250</strain>
    </source>
</reference>
<gene>
    <name evidence="1" type="ORF">LKD31_00515</name>
</gene>
<dbReference type="Proteomes" id="UP001199424">
    <property type="component" value="Unassembled WGS sequence"/>
</dbReference>
<proteinExistence type="predicted"/>
<comment type="caution">
    <text evidence="1">The sequence shown here is derived from an EMBL/GenBank/DDBJ whole genome shotgun (WGS) entry which is preliminary data.</text>
</comment>
<dbReference type="EMBL" id="JAJEQC010000001">
    <property type="protein sequence ID" value="MCC2135502.1"/>
    <property type="molecule type" value="Genomic_DNA"/>
</dbReference>
<keyword evidence="2" id="KW-1185">Reference proteome</keyword>
<accession>A0AAE3AFX9</accession>
<organism evidence="1 2">
    <name type="scientific">Hominenteromicrobium mulieris</name>
    <dbReference type="NCBI Taxonomy" id="2885357"/>
    <lineage>
        <taxon>Bacteria</taxon>
        <taxon>Bacillati</taxon>
        <taxon>Bacillota</taxon>
        <taxon>Clostridia</taxon>
        <taxon>Eubacteriales</taxon>
        <taxon>Oscillospiraceae</taxon>
        <taxon>Hominenteromicrobium</taxon>
    </lineage>
</organism>
<evidence type="ECO:0000313" key="1">
    <source>
        <dbReference type="EMBL" id="MCC2135502.1"/>
    </source>
</evidence>
<dbReference type="InterPro" id="IPR024523">
    <property type="entry name" value="DUF3793"/>
</dbReference>